<name>A0ABD3XAK9_SINWO</name>
<reference evidence="8 9" key="1">
    <citation type="submission" date="2024-11" db="EMBL/GenBank/DDBJ databases">
        <title>Chromosome-level genome assembly of the freshwater bivalve Anodonta woodiana.</title>
        <authorList>
            <person name="Chen X."/>
        </authorList>
    </citation>
    <scope>NUCLEOTIDE SEQUENCE [LARGE SCALE GENOMIC DNA]</scope>
    <source>
        <strain evidence="8">MN2024</strain>
        <tissue evidence="8">Gills</tissue>
    </source>
</reference>
<sequence length="524" mass="58155">MMPSQENQDRIRIYKNKGRGLDEMRRRRNEVSVELRKQRKDDQFLKRRNVAVDEIDEPTSPLQDAGNKQNVPGLTLVEIIAGIQGNDDKNQILATQGARKLLSKERNPPINDIIEAGIVPRLVEFLSYNDRPDLQFEAAWALTNIASGTSEQTRIVVNAGSVPQFIKLLASQSYNVCEQAVWALGNIAGDGADLRDYVTDCGIIEPLLRLVKNDSPAPFLRNVTWTLSNLCRNKNPPPRFEIVKQFLPTLTRLLYSPDKDVLTDTCWALSYLTDGTNEKIQEVINAGVVPRLIQLLQCKEVSVITPALRSIGNIVTGDDQQTQIVVQAGALPVFHELLVHHKINIQKEAAWTISNITAGNTNQIQAVIETGLMPLIVNILRKGDYKSQKEAVWAVTNLTSGGNLEQIGYIVNQGVIPALCDLLTVKESKVILVILDAISNILMAAEKLGQADAVCLLIEEVGGLDKIETLQNHENSSVYHAALEIIEKYFGEQEDDESLVPQTEEGATSYKFAEVSSPQQQFSF</sequence>
<evidence type="ECO:0000256" key="2">
    <source>
        <dbReference type="ARBA" id="ARBA00022448"/>
    </source>
</evidence>
<feature type="repeat" description="ARM" evidence="6">
    <location>
        <begin position="287"/>
        <end position="329"/>
    </location>
</feature>
<dbReference type="PIRSF" id="PIRSF005673">
    <property type="entry name" value="Importin_alpha"/>
    <property type="match status" value="1"/>
</dbReference>
<feature type="repeat" description="ARM" evidence="6">
    <location>
        <begin position="329"/>
        <end position="371"/>
    </location>
</feature>
<dbReference type="InterPro" id="IPR002652">
    <property type="entry name" value="Importin-a_IBB"/>
</dbReference>
<dbReference type="AlphaFoldDB" id="A0ABD3XAK9"/>
<feature type="repeat" description="ARM" evidence="6">
    <location>
        <begin position="117"/>
        <end position="160"/>
    </location>
</feature>
<evidence type="ECO:0000259" key="7">
    <source>
        <dbReference type="PROSITE" id="PS51214"/>
    </source>
</evidence>
<dbReference type="Gene3D" id="1.25.10.10">
    <property type="entry name" value="Leucine-rich Repeat Variant"/>
    <property type="match status" value="1"/>
</dbReference>
<dbReference type="GO" id="GO:0015031">
    <property type="term" value="P:protein transport"/>
    <property type="evidence" value="ECO:0007669"/>
    <property type="project" value="UniProtKB-KW"/>
</dbReference>
<dbReference type="FunFam" id="1.25.10.10:FF:000009">
    <property type="entry name" value="Importin subunit alpha"/>
    <property type="match status" value="1"/>
</dbReference>
<dbReference type="Pfam" id="PF01749">
    <property type="entry name" value="IBB"/>
    <property type="match status" value="1"/>
</dbReference>
<dbReference type="Proteomes" id="UP001634394">
    <property type="component" value="Unassembled WGS sequence"/>
</dbReference>
<dbReference type="InterPro" id="IPR032413">
    <property type="entry name" value="Arm_3"/>
</dbReference>
<accession>A0ABD3XAK9</accession>
<dbReference type="PROSITE" id="PS51214">
    <property type="entry name" value="IBB"/>
    <property type="match status" value="1"/>
</dbReference>
<keyword evidence="3" id="KW-0677">Repeat</keyword>
<dbReference type="Gene3D" id="1.20.5.690">
    <property type="entry name" value="Importin-alpha, importin-beta-binding domain"/>
    <property type="match status" value="1"/>
</dbReference>
<gene>
    <name evidence="8" type="ORF">ACJMK2_029576</name>
</gene>
<dbReference type="PROSITE" id="PS50176">
    <property type="entry name" value="ARM_REPEAT"/>
    <property type="match status" value="4"/>
</dbReference>
<feature type="domain" description="IBB" evidence="7">
    <location>
        <begin position="1"/>
        <end position="57"/>
    </location>
</feature>
<dbReference type="SMART" id="SM00185">
    <property type="entry name" value="ARM"/>
    <property type="match status" value="8"/>
</dbReference>
<keyword evidence="4 5" id="KW-0653">Protein transport</keyword>
<dbReference type="InterPro" id="IPR016024">
    <property type="entry name" value="ARM-type_fold"/>
</dbReference>
<dbReference type="InterPro" id="IPR011989">
    <property type="entry name" value="ARM-like"/>
</dbReference>
<dbReference type="InterPro" id="IPR000225">
    <property type="entry name" value="Armadillo"/>
</dbReference>
<evidence type="ECO:0000256" key="4">
    <source>
        <dbReference type="ARBA" id="ARBA00022927"/>
    </source>
</evidence>
<protein>
    <recommendedName>
        <fullName evidence="5">Importin subunit alpha</fullName>
    </recommendedName>
</protein>
<evidence type="ECO:0000256" key="6">
    <source>
        <dbReference type="PROSITE-ProRule" id="PRU00259"/>
    </source>
</evidence>
<dbReference type="SUPFAM" id="SSF48371">
    <property type="entry name" value="ARM repeat"/>
    <property type="match status" value="1"/>
</dbReference>
<comment type="caution">
    <text evidence="8">The sequence shown here is derived from an EMBL/GenBank/DDBJ whole genome shotgun (WGS) entry which is preliminary data.</text>
</comment>
<dbReference type="Pfam" id="PF16186">
    <property type="entry name" value="Arm_3"/>
    <property type="match status" value="1"/>
</dbReference>
<dbReference type="InterPro" id="IPR024931">
    <property type="entry name" value="Importin_alpha"/>
</dbReference>
<comment type="similarity">
    <text evidence="1 5">Belongs to the importin alpha family.</text>
</comment>
<dbReference type="PANTHER" id="PTHR23316">
    <property type="entry name" value="IMPORTIN ALPHA"/>
    <property type="match status" value="1"/>
</dbReference>
<dbReference type="GO" id="GO:0005634">
    <property type="term" value="C:nucleus"/>
    <property type="evidence" value="ECO:0007669"/>
    <property type="project" value="UniProtKB-ARBA"/>
</dbReference>
<organism evidence="8 9">
    <name type="scientific">Sinanodonta woodiana</name>
    <name type="common">Chinese pond mussel</name>
    <name type="synonym">Anodonta woodiana</name>
    <dbReference type="NCBI Taxonomy" id="1069815"/>
    <lineage>
        <taxon>Eukaryota</taxon>
        <taxon>Metazoa</taxon>
        <taxon>Spiralia</taxon>
        <taxon>Lophotrochozoa</taxon>
        <taxon>Mollusca</taxon>
        <taxon>Bivalvia</taxon>
        <taxon>Autobranchia</taxon>
        <taxon>Heteroconchia</taxon>
        <taxon>Palaeoheterodonta</taxon>
        <taxon>Unionida</taxon>
        <taxon>Unionoidea</taxon>
        <taxon>Unionidae</taxon>
        <taxon>Unioninae</taxon>
        <taxon>Sinanodonta</taxon>
    </lineage>
</organism>
<dbReference type="Pfam" id="PF00514">
    <property type="entry name" value="Arm"/>
    <property type="match status" value="8"/>
</dbReference>
<keyword evidence="2 5" id="KW-0813">Transport</keyword>
<evidence type="ECO:0000256" key="5">
    <source>
        <dbReference type="PIRNR" id="PIRNR005673"/>
    </source>
</evidence>
<evidence type="ECO:0000256" key="1">
    <source>
        <dbReference type="ARBA" id="ARBA00010394"/>
    </source>
</evidence>
<dbReference type="EMBL" id="JBJQND010000003">
    <property type="protein sequence ID" value="KAL3883294.1"/>
    <property type="molecule type" value="Genomic_DNA"/>
</dbReference>
<proteinExistence type="inferred from homology"/>
<evidence type="ECO:0000313" key="9">
    <source>
        <dbReference type="Proteomes" id="UP001634394"/>
    </source>
</evidence>
<evidence type="ECO:0000256" key="3">
    <source>
        <dbReference type="ARBA" id="ARBA00022737"/>
    </source>
</evidence>
<keyword evidence="9" id="KW-1185">Reference proteome</keyword>
<evidence type="ECO:0000313" key="8">
    <source>
        <dbReference type="EMBL" id="KAL3883294.1"/>
    </source>
</evidence>
<dbReference type="InterPro" id="IPR036975">
    <property type="entry name" value="Importin-a_IBB_sf"/>
</dbReference>
<feature type="repeat" description="ARM" evidence="6">
    <location>
        <begin position="160"/>
        <end position="188"/>
    </location>
</feature>